<comment type="similarity">
    <text evidence="6">Belongs to the protein kinase superfamily.</text>
</comment>
<dbReference type="GO" id="GO:0043066">
    <property type="term" value="P:negative regulation of apoptotic process"/>
    <property type="evidence" value="ECO:0007669"/>
    <property type="project" value="InterPro"/>
</dbReference>
<proteinExistence type="inferred from homology"/>
<evidence type="ECO:0000256" key="1">
    <source>
        <dbReference type="ARBA" id="ARBA00022741"/>
    </source>
</evidence>
<evidence type="ECO:0000256" key="2">
    <source>
        <dbReference type="ARBA" id="ARBA00022840"/>
    </source>
</evidence>
<dbReference type="InterPro" id="IPR017348">
    <property type="entry name" value="PIM1/2/3"/>
</dbReference>
<dbReference type="PROSITE" id="PS00108">
    <property type="entry name" value="PROTEIN_KINASE_ST"/>
    <property type="match status" value="1"/>
</dbReference>
<dbReference type="PROSITE" id="PS00107">
    <property type="entry name" value="PROTEIN_KINASE_ATP"/>
    <property type="match status" value="1"/>
</dbReference>
<dbReference type="PANTHER" id="PTHR24346">
    <property type="entry name" value="MAP/MICROTUBULE AFFINITY-REGULATING KINASE"/>
    <property type="match status" value="1"/>
</dbReference>
<accession>A0A1X2I9W0</accession>
<evidence type="ECO:0000256" key="3">
    <source>
        <dbReference type="PIRSR" id="PIRSR037993-1"/>
    </source>
</evidence>
<dbReference type="Proteomes" id="UP000193560">
    <property type="component" value="Unassembled WGS sequence"/>
</dbReference>
<dbReference type="EMBL" id="MCGE01000019">
    <property type="protein sequence ID" value="ORZ12405.1"/>
    <property type="molecule type" value="Genomic_DNA"/>
</dbReference>
<dbReference type="GO" id="GO:0004674">
    <property type="term" value="F:protein serine/threonine kinase activity"/>
    <property type="evidence" value="ECO:0007669"/>
    <property type="project" value="UniProtKB-KW"/>
</dbReference>
<evidence type="ECO:0000256" key="7">
    <source>
        <dbReference type="SAM" id="MobiDB-lite"/>
    </source>
</evidence>
<name>A0A1X2I9W0_9FUNG</name>
<dbReference type="GO" id="GO:0005524">
    <property type="term" value="F:ATP binding"/>
    <property type="evidence" value="ECO:0007669"/>
    <property type="project" value="UniProtKB-UniRule"/>
</dbReference>
<dbReference type="GO" id="GO:0005829">
    <property type="term" value="C:cytosol"/>
    <property type="evidence" value="ECO:0007669"/>
    <property type="project" value="TreeGrafter"/>
</dbReference>
<gene>
    <name evidence="9" type="ORF">BCR42DRAFT_483701</name>
</gene>
<keyword evidence="10" id="KW-1185">Reference proteome</keyword>
<keyword evidence="1 5" id="KW-0547">Nucleotide-binding</keyword>
<evidence type="ECO:0000256" key="5">
    <source>
        <dbReference type="PROSITE-ProRule" id="PRU10141"/>
    </source>
</evidence>
<dbReference type="AlphaFoldDB" id="A0A1X2I9W0"/>
<feature type="binding site" evidence="4 5">
    <location>
        <position position="42"/>
    </location>
    <ligand>
        <name>ATP</name>
        <dbReference type="ChEBI" id="CHEBI:30616"/>
    </ligand>
</feature>
<sequence>MHHRLPTAFLEKYSLGDELGSGGFGFVLSAMHRASGIEVAVKFILREKVPSHAWVQTEQGQVLPMEIYVLKTTQHPSIIGYLDDYQDERFCYLVMELHGTQWESPASVSTTTTAALPTTPPHSPALSQTLSEDSWDDNDDDIFSTTSPAPAPARRTSCDLFECIERHHNFEESVAKMIFKQIVDCVAHLDHLGICHRDIKDENFVIDHQFKVKMIDFGSSVLLPRHYGHTNKTYLFEKFYGTVSFASPEILMGQRYRAEPAEIWSLGVLLYTLLFGEVPFSGPHAAVAGQCVPPKLKVSSKCLHLLSCLLDPHPDRRPTIHQVLMHPWFHPSA</sequence>
<keyword evidence="2 4" id="KW-0067">ATP-binding</keyword>
<dbReference type="OrthoDB" id="10252171at2759"/>
<keyword evidence="6" id="KW-0723">Serine/threonine-protein kinase</keyword>
<feature type="compositionally biased region" description="Low complexity" evidence="7">
    <location>
        <begin position="108"/>
        <end position="117"/>
    </location>
</feature>
<dbReference type="GO" id="GO:0005634">
    <property type="term" value="C:nucleus"/>
    <property type="evidence" value="ECO:0007669"/>
    <property type="project" value="TreeGrafter"/>
</dbReference>
<keyword evidence="9" id="KW-0808">Transferase</keyword>
<feature type="region of interest" description="Disordered" evidence="7">
    <location>
        <begin position="108"/>
        <end position="132"/>
    </location>
</feature>
<dbReference type="GO" id="GO:0035556">
    <property type="term" value="P:intracellular signal transduction"/>
    <property type="evidence" value="ECO:0007669"/>
    <property type="project" value="TreeGrafter"/>
</dbReference>
<protein>
    <submittedName>
        <fullName evidence="9">Kinase-like domain-containing protein</fullName>
    </submittedName>
</protein>
<dbReference type="InterPro" id="IPR000719">
    <property type="entry name" value="Prot_kinase_dom"/>
</dbReference>
<dbReference type="PROSITE" id="PS50011">
    <property type="entry name" value="PROTEIN_KINASE_DOM"/>
    <property type="match status" value="1"/>
</dbReference>
<keyword evidence="9" id="KW-0418">Kinase</keyword>
<feature type="domain" description="Protein kinase" evidence="8">
    <location>
        <begin position="13"/>
        <end position="329"/>
    </location>
</feature>
<dbReference type="Gene3D" id="3.30.200.20">
    <property type="entry name" value="Phosphorylase Kinase, domain 1"/>
    <property type="match status" value="1"/>
</dbReference>
<dbReference type="Pfam" id="PF00069">
    <property type="entry name" value="Pkinase"/>
    <property type="match status" value="2"/>
</dbReference>
<dbReference type="GO" id="GO:0045719">
    <property type="term" value="P:negative regulation of glycogen biosynthetic process"/>
    <property type="evidence" value="ECO:0007669"/>
    <property type="project" value="TreeGrafter"/>
</dbReference>
<dbReference type="STRING" id="90262.A0A1X2I9W0"/>
<evidence type="ECO:0000259" key="8">
    <source>
        <dbReference type="PROSITE" id="PS50011"/>
    </source>
</evidence>
<comment type="caution">
    <text evidence="9">The sequence shown here is derived from an EMBL/GenBank/DDBJ whole genome shotgun (WGS) entry which is preliminary data.</text>
</comment>
<feature type="active site" description="Proton acceptor" evidence="3">
    <location>
        <position position="198"/>
    </location>
</feature>
<reference evidence="9 10" key="1">
    <citation type="submission" date="2016-07" db="EMBL/GenBank/DDBJ databases">
        <title>Pervasive Adenine N6-methylation of Active Genes in Fungi.</title>
        <authorList>
            <consortium name="DOE Joint Genome Institute"/>
            <person name="Mondo S.J."/>
            <person name="Dannebaum R.O."/>
            <person name="Kuo R.C."/>
            <person name="Labutti K."/>
            <person name="Haridas S."/>
            <person name="Kuo A."/>
            <person name="Salamov A."/>
            <person name="Ahrendt S.R."/>
            <person name="Lipzen A."/>
            <person name="Sullivan W."/>
            <person name="Andreopoulos W.B."/>
            <person name="Clum A."/>
            <person name="Lindquist E."/>
            <person name="Daum C."/>
            <person name="Ramamoorthy G.K."/>
            <person name="Gryganskyi A."/>
            <person name="Culley D."/>
            <person name="Magnuson J.K."/>
            <person name="James T.Y."/>
            <person name="O'Malley M.A."/>
            <person name="Stajich J.E."/>
            <person name="Spatafora J.W."/>
            <person name="Visel A."/>
            <person name="Grigoriev I.V."/>
        </authorList>
    </citation>
    <scope>NUCLEOTIDE SEQUENCE [LARGE SCALE GENOMIC DNA]</scope>
    <source>
        <strain evidence="9 10">NRRL 1336</strain>
    </source>
</reference>
<dbReference type="PANTHER" id="PTHR24346:SF72">
    <property type="entry name" value="CAMK PROTEIN KINASE"/>
    <property type="match status" value="1"/>
</dbReference>
<dbReference type="InterPro" id="IPR008271">
    <property type="entry name" value="Ser/Thr_kinase_AS"/>
</dbReference>
<dbReference type="SUPFAM" id="SSF56112">
    <property type="entry name" value="Protein kinase-like (PK-like)"/>
    <property type="match status" value="2"/>
</dbReference>
<dbReference type="PIRSF" id="PIRSF037993">
    <property type="entry name" value="STPK_Pim-1"/>
    <property type="match status" value="1"/>
</dbReference>
<evidence type="ECO:0000313" key="9">
    <source>
        <dbReference type="EMBL" id="ORZ12405.1"/>
    </source>
</evidence>
<evidence type="ECO:0000313" key="10">
    <source>
        <dbReference type="Proteomes" id="UP000193560"/>
    </source>
</evidence>
<dbReference type="InterPro" id="IPR017441">
    <property type="entry name" value="Protein_kinase_ATP_BS"/>
</dbReference>
<feature type="binding site" evidence="4">
    <location>
        <begin position="19"/>
        <end position="27"/>
    </location>
    <ligand>
        <name>ATP</name>
        <dbReference type="ChEBI" id="CHEBI:30616"/>
    </ligand>
</feature>
<evidence type="ECO:0000256" key="4">
    <source>
        <dbReference type="PIRSR" id="PIRSR037993-2"/>
    </source>
</evidence>
<organism evidence="9 10">
    <name type="scientific">Absidia repens</name>
    <dbReference type="NCBI Taxonomy" id="90262"/>
    <lineage>
        <taxon>Eukaryota</taxon>
        <taxon>Fungi</taxon>
        <taxon>Fungi incertae sedis</taxon>
        <taxon>Mucoromycota</taxon>
        <taxon>Mucoromycotina</taxon>
        <taxon>Mucoromycetes</taxon>
        <taxon>Mucorales</taxon>
        <taxon>Cunninghamellaceae</taxon>
        <taxon>Absidia</taxon>
    </lineage>
</organism>
<dbReference type="InterPro" id="IPR011009">
    <property type="entry name" value="Kinase-like_dom_sf"/>
</dbReference>
<feature type="binding site" evidence="4">
    <location>
        <position position="159"/>
    </location>
    <ligand>
        <name>ATP</name>
        <dbReference type="ChEBI" id="CHEBI:30616"/>
    </ligand>
</feature>
<evidence type="ECO:0000256" key="6">
    <source>
        <dbReference type="RuleBase" id="RU000304"/>
    </source>
</evidence>
<dbReference type="Gene3D" id="1.10.510.10">
    <property type="entry name" value="Transferase(Phosphotransferase) domain 1"/>
    <property type="match status" value="1"/>
</dbReference>
<dbReference type="SMART" id="SM00220">
    <property type="entry name" value="S_TKc"/>
    <property type="match status" value="1"/>
</dbReference>